<dbReference type="SUPFAM" id="SSF57667">
    <property type="entry name" value="beta-beta-alpha zinc fingers"/>
    <property type="match status" value="1"/>
</dbReference>
<organism evidence="12 13">
    <name type="scientific">Fregetta grallaria</name>
    <name type="common">White-bellied storm-petrel</name>
    <name type="synonym">Procellaria grallaria</name>
    <dbReference type="NCBI Taxonomy" id="79628"/>
    <lineage>
        <taxon>Eukaryota</taxon>
        <taxon>Metazoa</taxon>
        <taxon>Chordata</taxon>
        <taxon>Craniata</taxon>
        <taxon>Vertebrata</taxon>
        <taxon>Euteleostomi</taxon>
        <taxon>Archelosauria</taxon>
        <taxon>Archosauria</taxon>
        <taxon>Dinosauria</taxon>
        <taxon>Saurischia</taxon>
        <taxon>Theropoda</taxon>
        <taxon>Coelurosauria</taxon>
        <taxon>Aves</taxon>
        <taxon>Neognathae</taxon>
        <taxon>Neoaves</taxon>
        <taxon>Aequornithes</taxon>
        <taxon>Procellariiformes</taxon>
        <taxon>Hydrobatidae</taxon>
        <taxon>Fregetta</taxon>
    </lineage>
</organism>
<dbReference type="FunFam" id="3.30.160.60:FF:000688">
    <property type="entry name" value="zinc finger protein 197 isoform X1"/>
    <property type="match status" value="1"/>
</dbReference>
<evidence type="ECO:0000256" key="5">
    <source>
        <dbReference type="ARBA" id="ARBA00022833"/>
    </source>
</evidence>
<reference evidence="12 13" key="1">
    <citation type="submission" date="2019-09" db="EMBL/GenBank/DDBJ databases">
        <title>Bird 10,000 Genomes (B10K) Project - Family phase.</title>
        <authorList>
            <person name="Zhang G."/>
        </authorList>
    </citation>
    <scope>NUCLEOTIDE SEQUENCE [LARGE SCALE GENOMIC DNA]</scope>
    <source>
        <strain evidence="12">B10K-DU-006-09</strain>
        <tissue evidence="12">Muscle</tissue>
    </source>
</reference>
<dbReference type="GO" id="GO:0006357">
    <property type="term" value="P:regulation of transcription by RNA polymerase II"/>
    <property type="evidence" value="ECO:0007669"/>
    <property type="project" value="TreeGrafter"/>
</dbReference>
<keyword evidence="2" id="KW-0479">Metal-binding</keyword>
<dbReference type="GO" id="GO:0000978">
    <property type="term" value="F:RNA polymerase II cis-regulatory region sequence-specific DNA binding"/>
    <property type="evidence" value="ECO:0007669"/>
    <property type="project" value="TreeGrafter"/>
</dbReference>
<evidence type="ECO:0000313" key="13">
    <source>
        <dbReference type="Proteomes" id="UP000563060"/>
    </source>
</evidence>
<keyword evidence="5" id="KW-0862">Zinc</keyword>
<evidence type="ECO:0000256" key="8">
    <source>
        <dbReference type="ARBA" id="ARBA00023242"/>
    </source>
</evidence>
<keyword evidence="6" id="KW-0805">Transcription regulation</keyword>
<feature type="region of interest" description="Disordered" evidence="10">
    <location>
        <begin position="23"/>
        <end position="43"/>
    </location>
</feature>
<dbReference type="InterPro" id="IPR013087">
    <property type="entry name" value="Znf_C2H2_type"/>
</dbReference>
<protein>
    <submittedName>
        <fullName evidence="12">ZN226 protein</fullName>
    </submittedName>
</protein>
<dbReference type="PANTHER" id="PTHR45993:SF6">
    <property type="entry name" value="C2H2-TYPE DOMAIN-CONTAINING PROTEIN"/>
    <property type="match status" value="1"/>
</dbReference>
<dbReference type="SMART" id="SM00355">
    <property type="entry name" value="ZnF_C2H2"/>
    <property type="match status" value="2"/>
</dbReference>
<dbReference type="GO" id="GO:0008270">
    <property type="term" value="F:zinc ion binding"/>
    <property type="evidence" value="ECO:0007669"/>
    <property type="project" value="UniProtKB-KW"/>
</dbReference>
<dbReference type="PROSITE" id="PS50157">
    <property type="entry name" value="ZINC_FINGER_C2H2_2"/>
    <property type="match status" value="2"/>
</dbReference>
<dbReference type="InterPro" id="IPR051497">
    <property type="entry name" value="Dev/Hematopoietic_TF"/>
</dbReference>
<sequence length="187" mass="21255">RRVHTGERPYECRDCGKSFRKSSDLVRHKTVHTGEKPFKCPICGKGFTQNFRCNAHKKAHSKEKVDQPTAPSRDAQQSRREPPVPPAGDGGHQEENSQPGDSQQGEANGSSLRMEKGDGCWGPKEDEVPEEEPRAESWPAERREELHPDEDILEVPEEMGCAGERVYERRKTLDCRKRLSHHQQLHG</sequence>
<dbReference type="PANTHER" id="PTHR45993">
    <property type="entry name" value="B-CELL LYMPHOMA/LEUKEMIA 11"/>
    <property type="match status" value="1"/>
</dbReference>
<name>A0A7L3ZDL1_FREGA</name>
<evidence type="ECO:0000256" key="7">
    <source>
        <dbReference type="ARBA" id="ARBA00023163"/>
    </source>
</evidence>
<feature type="region of interest" description="Disordered" evidence="10">
    <location>
        <begin position="56"/>
        <end position="154"/>
    </location>
</feature>
<evidence type="ECO:0000256" key="10">
    <source>
        <dbReference type="SAM" id="MobiDB-lite"/>
    </source>
</evidence>
<feature type="compositionally biased region" description="Polar residues" evidence="10">
    <location>
        <begin position="96"/>
        <end position="111"/>
    </location>
</feature>
<dbReference type="Proteomes" id="UP000563060">
    <property type="component" value="Unassembled WGS sequence"/>
</dbReference>
<evidence type="ECO:0000313" key="12">
    <source>
        <dbReference type="EMBL" id="NXW10622.1"/>
    </source>
</evidence>
<keyword evidence="13" id="KW-1185">Reference proteome</keyword>
<dbReference type="GO" id="GO:0005634">
    <property type="term" value="C:nucleus"/>
    <property type="evidence" value="ECO:0007669"/>
    <property type="project" value="UniProtKB-SubCell"/>
</dbReference>
<dbReference type="Pfam" id="PF00096">
    <property type="entry name" value="zf-C2H2"/>
    <property type="match status" value="1"/>
</dbReference>
<dbReference type="Gene3D" id="3.30.160.60">
    <property type="entry name" value="Classic Zinc Finger"/>
    <property type="match status" value="2"/>
</dbReference>
<keyword evidence="8" id="KW-0539">Nucleus</keyword>
<dbReference type="InterPro" id="IPR036236">
    <property type="entry name" value="Znf_C2H2_sf"/>
</dbReference>
<dbReference type="EMBL" id="VZZT01003838">
    <property type="protein sequence ID" value="NXW10622.1"/>
    <property type="molecule type" value="Genomic_DNA"/>
</dbReference>
<keyword evidence="3" id="KW-0677">Repeat</keyword>
<feature type="domain" description="C2H2-type" evidence="11">
    <location>
        <begin position="10"/>
        <end position="37"/>
    </location>
</feature>
<evidence type="ECO:0000259" key="11">
    <source>
        <dbReference type="PROSITE" id="PS50157"/>
    </source>
</evidence>
<evidence type="ECO:0000256" key="2">
    <source>
        <dbReference type="ARBA" id="ARBA00022723"/>
    </source>
</evidence>
<evidence type="ECO:0000256" key="3">
    <source>
        <dbReference type="ARBA" id="ARBA00022737"/>
    </source>
</evidence>
<keyword evidence="7" id="KW-0804">Transcription</keyword>
<dbReference type="FunFam" id="3.30.160.60:FF:000295">
    <property type="entry name" value="zinc finger protein 19"/>
    <property type="match status" value="1"/>
</dbReference>
<feature type="non-terminal residue" evidence="12">
    <location>
        <position position="1"/>
    </location>
</feature>
<proteinExistence type="predicted"/>
<evidence type="ECO:0000256" key="1">
    <source>
        <dbReference type="ARBA" id="ARBA00004123"/>
    </source>
</evidence>
<comment type="subcellular location">
    <subcellularLocation>
        <location evidence="1">Nucleus</location>
    </subcellularLocation>
</comment>
<evidence type="ECO:0000256" key="4">
    <source>
        <dbReference type="ARBA" id="ARBA00022771"/>
    </source>
</evidence>
<dbReference type="PROSITE" id="PS00028">
    <property type="entry name" value="ZINC_FINGER_C2H2_1"/>
    <property type="match status" value="2"/>
</dbReference>
<dbReference type="GO" id="GO:0003700">
    <property type="term" value="F:DNA-binding transcription factor activity"/>
    <property type="evidence" value="ECO:0007669"/>
    <property type="project" value="TreeGrafter"/>
</dbReference>
<dbReference type="AlphaFoldDB" id="A0A7L3ZDL1"/>
<feature type="non-terminal residue" evidence="12">
    <location>
        <position position="187"/>
    </location>
</feature>
<feature type="compositionally biased region" description="Basic and acidic residues" evidence="10">
    <location>
        <begin position="23"/>
        <end position="38"/>
    </location>
</feature>
<gene>
    <name evidence="12" type="primary">Znf226</name>
    <name evidence="12" type="ORF">FREGRA_R15206</name>
</gene>
<accession>A0A7L3ZDL1</accession>
<keyword evidence="4 9" id="KW-0863">Zinc-finger</keyword>
<feature type="domain" description="C2H2-type" evidence="11">
    <location>
        <begin position="38"/>
        <end position="65"/>
    </location>
</feature>
<evidence type="ECO:0000256" key="6">
    <source>
        <dbReference type="ARBA" id="ARBA00023015"/>
    </source>
</evidence>
<evidence type="ECO:0000256" key="9">
    <source>
        <dbReference type="PROSITE-ProRule" id="PRU00042"/>
    </source>
</evidence>
<feature type="compositionally biased region" description="Basic and acidic residues" evidence="10">
    <location>
        <begin position="113"/>
        <end position="150"/>
    </location>
</feature>
<comment type="caution">
    <text evidence="12">The sequence shown here is derived from an EMBL/GenBank/DDBJ whole genome shotgun (WGS) entry which is preliminary data.</text>
</comment>